<dbReference type="Pfam" id="PF12793">
    <property type="entry name" value="SgrR_N"/>
    <property type="match status" value="1"/>
</dbReference>
<dbReference type="STRING" id="44251.PDUR_12140"/>
<dbReference type="RefSeq" id="WP_042206413.1">
    <property type="nucleotide sequence ID" value="NZ_CP009288.1"/>
</dbReference>
<proteinExistence type="predicted"/>
<dbReference type="GO" id="GO:0015833">
    <property type="term" value="P:peptide transport"/>
    <property type="evidence" value="ECO:0007669"/>
    <property type="project" value="TreeGrafter"/>
</dbReference>
<dbReference type="Proteomes" id="UP000029409">
    <property type="component" value="Chromosome"/>
</dbReference>
<dbReference type="EMBL" id="CP009288">
    <property type="protein sequence ID" value="AIQ12564.1"/>
    <property type="molecule type" value="Genomic_DNA"/>
</dbReference>
<dbReference type="Gene3D" id="3.40.190.10">
    <property type="entry name" value="Periplasmic binding protein-like II"/>
    <property type="match status" value="1"/>
</dbReference>
<evidence type="ECO:0000259" key="3">
    <source>
        <dbReference type="Pfam" id="PF00496"/>
    </source>
</evidence>
<dbReference type="Gene3D" id="3.90.76.10">
    <property type="entry name" value="Dipeptide-binding Protein, Domain 1"/>
    <property type="match status" value="1"/>
</dbReference>
<evidence type="ECO:0000259" key="4">
    <source>
        <dbReference type="Pfam" id="PF12793"/>
    </source>
</evidence>
<evidence type="ECO:0000256" key="1">
    <source>
        <dbReference type="ARBA" id="ARBA00023125"/>
    </source>
</evidence>
<dbReference type="SUPFAM" id="SSF53850">
    <property type="entry name" value="Periplasmic binding protein-like II"/>
    <property type="match status" value="1"/>
</dbReference>
<dbReference type="Pfam" id="PF00496">
    <property type="entry name" value="SBP_bac_5"/>
    <property type="match status" value="1"/>
</dbReference>
<feature type="region of interest" description="Disordered" evidence="2">
    <location>
        <begin position="394"/>
        <end position="424"/>
    </location>
</feature>
<feature type="domain" description="Solute-binding protein family 5" evidence="3">
    <location>
        <begin position="174"/>
        <end position="382"/>
    </location>
</feature>
<protein>
    <submittedName>
        <fullName evidence="5">ABC transporter substrate-binding protein</fullName>
    </submittedName>
</protein>
<organism evidence="5 6">
    <name type="scientific">Paenibacillus durus</name>
    <name type="common">Paenibacillus azotofixans</name>
    <dbReference type="NCBI Taxonomy" id="44251"/>
    <lineage>
        <taxon>Bacteria</taxon>
        <taxon>Bacillati</taxon>
        <taxon>Bacillota</taxon>
        <taxon>Bacilli</taxon>
        <taxon>Bacillales</taxon>
        <taxon>Paenibacillaceae</taxon>
        <taxon>Paenibacillus</taxon>
    </lineage>
</organism>
<dbReference type="InterPro" id="IPR025370">
    <property type="entry name" value="SgrR_HTH_N"/>
</dbReference>
<keyword evidence="1" id="KW-0238">DNA-binding</keyword>
<feature type="domain" description="Transcriptional regulator SgrR N-terminal HTH" evidence="4">
    <location>
        <begin position="2"/>
        <end position="97"/>
    </location>
</feature>
<accession>A0A089IUA3</accession>
<dbReference type="PANTHER" id="PTHR30290:SF72">
    <property type="entry name" value="HTH-TYPE TRANSCRIPTIONAL REGULATOR SGRR"/>
    <property type="match status" value="1"/>
</dbReference>
<dbReference type="eggNOG" id="COG4533">
    <property type="taxonomic scope" value="Bacteria"/>
</dbReference>
<dbReference type="OrthoDB" id="5894719at2"/>
<evidence type="ECO:0000313" key="5">
    <source>
        <dbReference type="EMBL" id="AIQ12564.1"/>
    </source>
</evidence>
<gene>
    <name evidence="5" type="ORF">PDUR_12140</name>
</gene>
<dbReference type="GO" id="GO:0003677">
    <property type="term" value="F:DNA binding"/>
    <property type="evidence" value="ECO:0007669"/>
    <property type="project" value="UniProtKB-KW"/>
</dbReference>
<dbReference type="AlphaFoldDB" id="A0A089IUA3"/>
<dbReference type="GO" id="GO:1904680">
    <property type="term" value="F:peptide transmembrane transporter activity"/>
    <property type="evidence" value="ECO:0007669"/>
    <property type="project" value="TreeGrafter"/>
</dbReference>
<dbReference type="InterPro" id="IPR039424">
    <property type="entry name" value="SBP_5"/>
</dbReference>
<name>A0A089IUA3_PAEDU</name>
<evidence type="ECO:0000313" key="6">
    <source>
        <dbReference type="Proteomes" id="UP000029409"/>
    </source>
</evidence>
<evidence type="ECO:0000256" key="2">
    <source>
        <dbReference type="SAM" id="MobiDB-lite"/>
    </source>
</evidence>
<reference evidence="5 6" key="1">
    <citation type="submission" date="2014-08" db="EMBL/GenBank/DDBJ databases">
        <title>Comparative genomics of the Paenibacillus odorifer group.</title>
        <authorList>
            <person name="den Bakker H.C."/>
            <person name="Tsai Y.-C."/>
            <person name="Martin N."/>
            <person name="Korlach J."/>
            <person name="Wiedmann M."/>
        </authorList>
    </citation>
    <scope>NUCLEOTIDE SEQUENCE [LARGE SCALE GENOMIC DNA]</scope>
    <source>
        <strain evidence="5 6">DSM 1735</strain>
    </source>
</reference>
<keyword evidence="6" id="KW-1185">Reference proteome</keyword>
<dbReference type="KEGG" id="pdu:PDUR_12140"/>
<sequence>MKLHGQYMRLRAHYGSTDEVSATLDELAAILGCTHRNALNILGKMTRQGWVAWTPSRGRGRRSLLRFMAPRDDIAVQSMMLAMERRDAVSAAMEQIRSHAGVSALQDTLQSWLLAYSGHHAEMRRDRVIDTLRLPIRQPLHTIDPLHMNLLAESFVSSHVFDGLVRRGAGSEEILPGIAHAWETDETRTNWTFYLRKEVLLHNGAILDAGDVVYSFSRLIQMPRGRLYSFILRDIVEVTAMGPLTVSIRLKAPNELFLSFLCTSRAAVVPREPERSGESRLVHKPVGTGPFKIAELNREFCVLEAFSHYFQGRAQLDRVEILHVPWDAEPSAADSGSPFHIIQNPLPEESASLSRTHTETSVRKFITCNTKKAGPLSDPAIRAEILSCLDGINEPDGGTGATDPDGGSGATGPNGVSGCSGMSGGSDPHHLAAVGKTASLPGLSLRIATIPQYAADAELVAKKLAGRGISAAIVSVPPEEFKGAVRMEADLILFSLVRDRDEQLRLFDLYQTLAEHVTPQIRSEIEAGLHLIARESSHAARAEAFRRIEDRLIQERELHILYEKPVETAYLPSVRGVRFNSQGWIDLRHVWFPQQ</sequence>
<dbReference type="Gene3D" id="3.10.105.10">
    <property type="entry name" value="Dipeptide-binding Protein, Domain 3"/>
    <property type="match status" value="1"/>
</dbReference>
<dbReference type="PANTHER" id="PTHR30290">
    <property type="entry name" value="PERIPLASMIC BINDING COMPONENT OF ABC TRANSPORTER"/>
    <property type="match status" value="1"/>
</dbReference>
<dbReference type="InterPro" id="IPR000914">
    <property type="entry name" value="SBP_5_dom"/>
</dbReference>